<feature type="compositionally biased region" description="Acidic residues" evidence="8">
    <location>
        <begin position="48"/>
        <end position="58"/>
    </location>
</feature>
<dbReference type="OrthoDB" id="1934337at2759"/>
<keyword evidence="2 9" id="KW-0812">Transmembrane</keyword>
<evidence type="ECO:0000313" key="10">
    <source>
        <dbReference type="EMBL" id="GAQ85207.1"/>
    </source>
</evidence>
<sequence>MSFLSWAADVLEKVDQSAAGLSDTSKSGRRRRRKKQLPDGGPYSDVDGTSEQETDASVDFDGRSQLLGVSESPVRTASGHATWDQGVPESAVAKLAKAPSLTIEQLRSVRRNLSDRREWSQPNLKKAYEESLRKLSQVEAQVSVMLAENEKLRREAAVAAQMNAQELEHLRAETAAAQRTIDEEKNAHTSTRIQAEMRESSLQAENLAYDKALEATQRHSQDKAAEAERLVARQAQLDSEESSLEEEVREVLVELSTVREAREKEERTASRGEARTADEMRGEERDNVERREEAEERGEIEKRRKAGEELDREIARLEERLMQHERNAAKWPSAGQREMELERRLRALNEQLVAKQAQAEAFANERRALDLRLQAALSTRREQQFGRNDYGGTKRGKSGRSFSDHPSKGRSGARQLARFRGSDVRGGSSSNPIIYAAEAVEGLGSTVGRAVQQNAFLRTLTVGYVLVLQLAVVFMLFHAGGGGMSR</sequence>
<evidence type="ECO:0000256" key="9">
    <source>
        <dbReference type="SAM" id="Phobius"/>
    </source>
</evidence>
<feature type="transmembrane region" description="Helical" evidence="9">
    <location>
        <begin position="455"/>
        <end position="477"/>
    </location>
</feature>
<organism evidence="10 11">
    <name type="scientific">Klebsormidium nitens</name>
    <name type="common">Green alga</name>
    <name type="synonym">Ulothrix nitens</name>
    <dbReference type="NCBI Taxonomy" id="105231"/>
    <lineage>
        <taxon>Eukaryota</taxon>
        <taxon>Viridiplantae</taxon>
        <taxon>Streptophyta</taxon>
        <taxon>Klebsormidiophyceae</taxon>
        <taxon>Klebsormidiales</taxon>
        <taxon>Klebsormidiaceae</taxon>
        <taxon>Klebsormidium</taxon>
    </lineage>
</organism>
<keyword evidence="11" id="KW-1185">Reference proteome</keyword>
<accession>A0A1Y1I924</accession>
<feature type="region of interest" description="Disordered" evidence="8">
    <location>
        <begin position="261"/>
        <end position="304"/>
    </location>
</feature>
<evidence type="ECO:0000256" key="5">
    <source>
        <dbReference type="ARBA" id="ARBA00023054"/>
    </source>
</evidence>
<evidence type="ECO:0000256" key="6">
    <source>
        <dbReference type="ARBA" id="ARBA00023136"/>
    </source>
</evidence>
<protein>
    <submittedName>
        <fullName evidence="10">Uncharacterized protein</fullName>
    </submittedName>
</protein>
<evidence type="ECO:0000256" key="7">
    <source>
        <dbReference type="SAM" id="Coils"/>
    </source>
</evidence>
<reference evidence="10 11" key="1">
    <citation type="journal article" date="2014" name="Nat. Commun.">
        <title>Klebsormidium flaccidum genome reveals primary factors for plant terrestrial adaptation.</title>
        <authorList>
            <person name="Hori K."/>
            <person name="Maruyama F."/>
            <person name="Fujisawa T."/>
            <person name="Togashi T."/>
            <person name="Yamamoto N."/>
            <person name="Seo M."/>
            <person name="Sato S."/>
            <person name="Yamada T."/>
            <person name="Mori H."/>
            <person name="Tajima N."/>
            <person name="Moriyama T."/>
            <person name="Ikeuchi M."/>
            <person name="Watanabe M."/>
            <person name="Wada H."/>
            <person name="Kobayashi K."/>
            <person name="Saito M."/>
            <person name="Masuda T."/>
            <person name="Sasaki-Sekimoto Y."/>
            <person name="Mashiguchi K."/>
            <person name="Awai K."/>
            <person name="Shimojima M."/>
            <person name="Masuda S."/>
            <person name="Iwai M."/>
            <person name="Nobusawa T."/>
            <person name="Narise T."/>
            <person name="Kondo S."/>
            <person name="Saito H."/>
            <person name="Sato R."/>
            <person name="Murakawa M."/>
            <person name="Ihara Y."/>
            <person name="Oshima-Yamada Y."/>
            <person name="Ohtaka K."/>
            <person name="Satoh M."/>
            <person name="Sonobe K."/>
            <person name="Ishii M."/>
            <person name="Ohtani R."/>
            <person name="Kanamori-Sato M."/>
            <person name="Honoki R."/>
            <person name="Miyazaki D."/>
            <person name="Mochizuki H."/>
            <person name="Umetsu J."/>
            <person name="Higashi K."/>
            <person name="Shibata D."/>
            <person name="Kamiya Y."/>
            <person name="Sato N."/>
            <person name="Nakamura Y."/>
            <person name="Tabata S."/>
            <person name="Ida S."/>
            <person name="Kurokawa K."/>
            <person name="Ohta H."/>
        </authorList>
    </citation>
    <scope>NUCLEOTIDE SEQUENCE [LARGE SCALE GENOMIC DNA]</scope>
    <source>
        <strain evidence="10 11">NIES-2285</strain>
    </source>
</reference>
<dbReference type="GO" id="GO:0007030">
    <property type="term" value="P:Golgi organization"/>
    <property type="evidence" value="ECO:0007669"/>
    <property type="project" value="InterPro"/>
</dbReference>
<dbReference type="AlphaFoldDB" id="A0A1Y1I924"/>
<dbReference type="OMA" id="NCENKIQ"/>
<dbReference type="InterPro" id="IPR019177">
    <property type="entry name" value="Golgin_subfamily_A_member_5"/>
</dbReference>
<comment type="subcellular location">
    <subcellularLocation>
        <location evidence="1">Golgi apparatus membrane</location>
    </subcellularLocation>
</comment>
<dbReference type="Proteomes" id="UP000054558">
    <property type="component" value="Unassembled WGS sequence"/>
</dbReference>
<keyword evidence="6 9" id="KW-0472">Membrane</keyword>
<dbReference type="Pfam" id="PF09787">
    <property type="entry name" value="Golgin_A5"/>
    <property type="match status" value="1"/>
</dbReference>
<keyword evidence="4" id="KW-0333">Golgi apparatus</keyword>
<evidence type="ECO:0000256" key="4">
    <source>
        <dbReference type="ARBA" id="ARBA00023034"/>
    </source>
</evidence>
<evidence type="ECO:0000256" key="1">
    <source>
        <dbReference type="ARBA" id="ARBA00004394"/>
    </source>
</evidence>
<proteinExistence type="predicted"/>
<dbReference type="EMBL" id="DF237173">
    <property type="protein sequence ID" value="GAQ85207.1"/>
    <property type="molecule type" value="Genomic_DNA"/>
</dbReference>
<keyword evidence="5 7" id="KW-0175">Coiled coil</keyword>
<dbReference type="GO" id="GO:0000139">
    <property type="term" value="C:Golgi membrane"/>
    <property type="evidence" value="ECO:0007669"/>
    <property type="project" value="UniProtKB-SubCell"/>
</dbReference>
<keyword evidence="3 9" id="KW-1133">Transmembrane helix</keyword>
<gene>
    <name evidence="10" type="ORF">KFL_002240100</name>
</gene>
<feature type="region of interest" description="Disordered" evidence="8">
    <location>
        <begin position="17"/>
        <end position="63"/>
    </location>
</feature>
<evidence type="ECO:0000256" key="3">
    <source>
        <dbReference type="ARBA" id="ARBA00022989"/>
    </source>
</evidence>
<dbReference type="PANTHER" id="PTHR37761">
    <property type="entry name" value="OS09G0108400 PROTEIN"/>
    <property type="match status" value="1"/>
</dbReference>
<feature type="coiled-coil region" evidence="7">
    <location>
        <begin position="135"/>
        <end position="187"/>
    </location>
</feature>
<dbReference type="PANTHER" id="PTHR37761:SF2">
    <property type="entry name" value="OS09G0108400 PROTEIN"/>
    <property type="match status" value="1"/>
</dbReference>
<name>A0A1Y1I924_KLENI</name>
<evidence type="ECO:0000313" key="11">
    <source>
        <dbReference type="Proteomes" id="UP000054558"/>
    </source>
</evidence>
<feature type="region of interest" description="Disordered" evidence="8">
    <location>
        <begin position="382"/>
        <end position="427"/>
    </location>
</feature>
<evidence type="ECO:0000256" key="2">
    <source>
        <dbReference type="ARBA" id="ARBA00022692"/>
    </source>
</evidence>
<evidence type="ECO:0000256" key="8">
    <source>
        <dbReference type="SAM" id="MobiDB-lite"/>
    </source>
</evidence>